<evidence type="ECO:0008006" key="4">
    <source>
        <dbReference type="Google" id="ProtNLM"/>
    </source>
</evidence>
<keyword evidence="3" id="KW-1185">Reference proteome</keyword>
<accession>A0A6J8E759</accession>
<keyword evidence="1" id="KW-0812">Transmembrane</keyword>
<proteinExistence type="predicted"/>
<organism evidence="2 3">
    <name type="scientific">Mytilus coruscus</name>
    <name type="common">Sea mussel</name>
    <dbReference type="NCBI Taxonomy" id="42192"/>
    <lineage>
        <taxon>Eukaryota</taxon>
        <taxon>Metazoa</taxon>
        <taxon>Spiralia</taxon>
        <taxon>Lophotrochozoa</taxon>
        <taxon>Mollusca</taxon>
        <taxon>Bivalvia</taxon>
        <taxon>Autobranchia</taxon>
        <taxon>Pteriomorphia</taxon>
        <taxon>Mytilida</taxon>
        <taxon>Mytiloidea</taxon>
        <taxon>Mytilidae</taxon>
        <taxon>Mytilinae</taxon>
        <taxon>Mytilus</taxon>
    </lineage>
</organism>
<dbReference type="PANTHER" id="PTHR47510:SF3">
    <property type="entry name" value="ENDO_EXONUCLEASE_PHOSPHATASE DOMAIN-CONTAINING PROTEIN"/>
    <property type="match status" value="1"/>
</dbReference>
<dbReference type="AlphaFoldDB" id="A0A6J8E759"/>
<protein>
    <recommendedName>
        <fullName evidence="4">Reverse transcriptase zinc-binding domain-containing protein</fullName>
    </recommendedName>
</protein>
<evidence type="ECO:0000256" key="1">
    <source>
        <dbReference type="SAM" id="Phobius"/>
    </source>
</evidence>
<dbReference type="Proteomes" id="UP000507470">
    <property type="component" value="Unassembled WGS sequence"/>
</dbReference>
<sequence length="598" mass="69093">MSWAYLQFRYAFLLGTFNVYILYLIILAGDVELNPRPNSESEVSSVSSVSDGTLDGFNACLSAYTSFVHLNVQSLVPKLDIINAELKSIDVLSFSETWLNSNVNDQDILLGSYHPPLRNDRVGRNDLVIANKRNVIDLVHVGHPFLNANIRYHCPTFGIIKIEKPSQTCFKRRIWLYDRGDLNLFREKLSAVNRENFIIDGNNDVDLPVESFTQILLKTAAESIPNKIITVRKTDPPWINNTIRRAIRKRNRMNKRAKKSNLPEHWSKFRKFRNKTSNISDENMSVPTDDTPPVTCLDNIILQEHEVKDILQITNVNKASGPDGISPRLLKIASDILAKPLCYIFNLKYADVIWDNCPEYLKDRLEQINYEAGRIVTGATKLTSLQILLKETGWETLRERRKNHKLILFHQMANNNSPAYLSNLVPTNFGQSHPYGTRNAGNVPHMPARTTYYHNSFLPSTVRLWNEIPINIRNSSLYIFKKYLKKTWVVPKYFYSGSRLGQILHTRIRTESSGLNEHLYRKNLVTDPFCKCRQIETSEHFLLRCPQYQLLREFMLSNLSCQPNIHNLLYGNPLMSDIENTDNFLIIQDFILKTKRFV</sequence>
<dbReference type="PANTHER" id="PTHR47510">
    <property type="entry name" value="REVERSE TRANSCRIPTASE DOMAIN-CONTAINING PROTEIN"/>
    <property type="match status" value="1"/>
</dbReference>
<evidence type="ECO:0000313" key="3">
    <source>
        <dbReference type="Proteomes" id="UP000507470"/>
    </source>
</evidence>
<dbReference type="EMBL" id="CACVKT020008522">
    <property type="protein sequence ID" value="CAC5415948.1"/>
    <property type="molecule type" value="Genomic_DNA"/>
</dbReference>
<keyword evidence="1" id="KW-1133">Transmembrane helix</keyword>
<reference evidence="2 3" key="1">
    <citation type="submission" date="2020-06" db="EMBL/GenBank/DDBJ databases">
        <authorList>
            <person name="Li R."/>
            <person name="Bekaert M."/>
        </authorList>
    </citation>
    <scope>NUCLEOTIDE SEQUENCE [LARGE SCALE GENOMIC DNA]</scope>
    <source>
        <strain evidence="3">wild</strain>
    </source>
</reference>
<evidence type="ECO:0000313" key="2">
    <source>
        <dbReference type="EMBL" id="CAC5415948.1"/>
    </source>
</evidence>
<name>A0A6J8E759_MYTCO</name>
<gene>
    <name evidence="2" type="ORF">MCOR_48597</name>
</gene>
<feature type="transmembrane region" description="Helical" evidence="1">
    <location>
        <begin position="12"/>
        <end position="29"/>
    </location>
</feature>
<dbReference type="OrthoDB" id="5987290at2759"/>
<keyword evidence="1" id="KW-0472">Membrane</keyword>